<dbReference type="Proteomes" id="UP000280708">
    <property type="component" value="Chromosome"/>
</dbReference>
<name>A0A3G2UWI4_SPHYA</name>
<evidence type="ECO:0000313" key="2">
    <source>
        <dbReference type="Proteomes" id="UP000280708"/>
    </source>
</evidence>
<gene>
    <name evidence="1" type="ORF">EBF16_16415</name>
</gene>
<proteinExistence type="predicted"/>
<dbReference type="EMBL" id="CP033230">
    <property type="protein sequence ID" value="AYO78332.1"/>
    <property type="molecule type" value="Genomic_DNA"/>
</dbReference>
<reference evidence="1 2" key="1">
    <citation type="submission" date="2018-10" db="EMBL/GenBank/DDBJ databases">
        <title>Characterization and genome analysis of a novel bacterium Sphingobium yanoikuyae SJTF8 capable of degrading PAHs.</title>
        <authorList>
            <person name="Yin C."/>
            <person name="Xiong W."/>
            <person name="Liang R."/>
        </authorList>
    </citation>
    <scope>NUCLEOTIDE SEQUENCE [LARGE SCALE GENOMIC DNA]</scope>
    <source>
        <strain evidence="1 2">SJTF8</strain>
    </source>
</reference>
<sequence>MSNNRPICDLPGCNRGRRRKQRLCESHYRALPGDLRSAIIDTHDRCRFAAWEAAIRRAAAWLDEQRMALAARMGER</sequence>
<accession>A0A3G2UWI4</accession>
<protein>
    <submittedName>
        <fullName evidence="1">Uncharacterized protein</fullName>
    </submittedName>
</protein>
<organism evidence="1 2">
    <name type="scientific">Sphingobium yanoikuyae</name>
    <name type="common">Sphingomonas yanoikuyae</name>
    <dbReference type="NCBI Taxonomy" id="13690"/>
    <lineage>
        <taxon>Bacteria</taxon>
        <taxon>Pseudomonadati</taxon>
        <taxon>Pseudomonadota</taxon>
        <taxon>Alphaproteobacteria</taxon>
        <taxon>Sphingomonadales</taxon>
        <taxon>Sphingomonadaceae</taxon>
        <taxon>Sphingobium</taxon>
    </lineage>
</organism>
<dbReference type="RefSeq" id="WP_122129839.1">
    <property type="nucleotide sequence ID" value="NZ_CP033230.1"/>
</dbReference>
<dbReference type="AlphaFoldDB" id="A0A3G2UWI4"/>
<evidence type="ECO:0000313" key="1">
    <source>
        <dbReference type="EMBL" id="AYO78332.1"/>
    </source>
</evidence>